<evidence type="ECO:0000256" key="5">
    <source>
        <dbReference type="ARBA" id="ARBA00023002"/>
    </source>
</evidence>
<dbReference type="RefSeq" id="WP_014437466.1">
    <property type="nucleotide sequence ID" value="NC_017080.1"/>
</dbReference>
<dbReference type="PANTHER" id="PTHR43350">
    <property type="entry name" value="NAD-DEPENDENT ALCOHOL DEHYDROGENASE"/>
    <property type="match status" value="1"/>
</dbReference>
<dbReference type="InterPro" id="IPR002328">
    <property type="entry name" value="ADH_Zn_CS"/>
</dbReference>
<dbReference type="GO" id="GO:0016616">
    <property type="term" value="F:oxidoreductase activity, acting on the CH-OH group of donors, NAD or NADP as acceptor"/>
    <property type="evidence" value="ECO:0007669"/>
    <property type="project" value="UniProtKB-ARBA"/>
</dbReference>
<dbReference type="GO" id="GO:0008270">
    <property type="term" value="F:zinc ion binding"/>
    <property type="evidence" value="ECO:0007669"/>
    <property type="project" value="InterPro"/>
</dbReference>
<dbReference type="AlphaFoldDB" id="I0IG60"/>
<dbReference type="SUPFAM" id="SSF50129">
    <property type="entry name" value="GroES-like"/>
    <property type="match status" value="2"/>
</dbReference>
<evidence type="ECO:0000256" key="4">
    <source>
        <dbReference type="ARBA" id="ARBA00022833"/>
    </source>
</evidence>
<dbReference type="Pfam" id="PF00107">
    <property type="entry name" value="ADH_zinc_N"/>
    <property type="match status" value="1"/>
</dbReference>
<evidence type="ECO:0000313" key="8">
    <source>
        <dbReference type="EMBL" id="BAM04248.1"/>
    </source>
</evidence>
<dbReference type="SUPFAM" id="SSF51735">
    <property type="entry name" value="NAD(P)-binding Rossmann-fold domains"/>
    <property type="match status" value="1"/>
</dbReference>
<dbReference type="EC" id="1.1.1.-" evidence="8"/>
<evidence type="ECO:0000256" key="6">
    <source>
        <dbReference type="RuleBase" id="RU361277"/>
    </source>
</evidence>
<keyword evidence="3 6" id="KW-0479">Metal-binding</keyword>
<dbReference type="EMBL" id="AP012338">
    <property type="protein sequence ID" value="BAM04248.1"/>
    <property type="molecule type" value="Genomic_DNA"/>
</dbReference>
<organism evidence="8 9">
    <name type="scientific">Phycisphaera mikurensis (strain NBRC 102666 / KCTC 22515 / FYK2301M01)</name>
    <dbReference type="NCBI Taxonomy" id="1142394"/>
    <lineage>
        <taxon>Bacteria</taxon>
        <taxon>Pseudomonadati</taxon>
        <taxon>Planctomycetota</taxon>
        <taxon>Phycisphaerae</taxon>
        <taxon>Phycisphaerales</taxon>
        <taxon>Phycisphaeraceae</taxon>
        <taxon>Phycisphaera</taxon>
    </lineage>
</organism>
<evidence type="ECO:0000256" key="2">
    <source>
        <dbReference type="ARBA" id="ARBA00008072"/>
    </source>
</evidence>
<dbReference type="InterPro" id="IPR011032">
    <property type="entry name" value="GroES-like_sf"/>
</dbReference>
<keyword evidence="9" id="KW-1185">Reference proteome</keyword>
<dbReference type="eggNOG" id="COG1062">
    <property type="taxonomic scope" value="Bacteria"/>
</dbReference>
<evidence type="ECO:0000259" key="7">
    <source>
        <dbReference type="SMART" id="SM00829"/>
    </source>
</evidence>
<comment type="cofactor">
    <cofactor evidence="1 6">
        <name>Zn(2+)</name>
        <dbReference type="ChEBI" id="CHEBI:29105"/>
    </cofactor>
</comment>
<dbReference type="HOGENOM" id="CLU_026673_14_1_0"/>
<evidence type="ECO:0000256" key="1">
    <source>
        <dbReference type="ARBA" id="ARBA00001947"/>
    </source>
</evidence>
<dbReference type="Proteomes" id="UP000007881">
    <property type="component" value="Chromosome"/>
</dbReference>
<dbReference type="PATRIC" id="fig|1142394.8.peg.2153"/>
<dbReference type="OrthoDB" id="239596at2"/>
<name>I0IG60_PHYMF</name>
<proteinExistence type="inferred from homology"/>
<accession>I0IG60</accession>
<dbReference type="InterPro" id="IPR020843">
    <property type="entry name" value="ER"/>
</dbReference>
<evidence type="ECO:0000256" key="3">
    <source>
        <dbReference type="ARBA" id="ARBA00022723"/>
    </source>
</evidence>
<dbReference type="Gene3D" id="3.90.180.10">
    <property type="entry name" value="Medium-chain alcohol dehydrogenases, catalytic domain"/>
    <property type="match status" value="1"/>
</dbReference>
<dbReference type="KEGG" id="phm:PSMK_20890"/>
<evidence type="ECO:0000313" key="9">
    <source>
        <dbReference type="Proteomes" id="UP000007881"/>
    </source>
</evidence>
<dbReference type="STRING" id="1142394.PSMK_20890"/>
<dbReference type="Gene3D" id="3.40.50.720">
    <property type="entry name" value="NAD(P)-binding Rossmann-like Domain"/>
    <property type="match status" value="1"/>
</dbReference>
<dbReference type="InterPro" id="IPR013154">
    <property type="entry name" value="ADH-like_N"/>
</dbReference>
<protein>
    <submittedName>
        <fullName evidence="8">Putative zinc-containing alcohol dehydrogenase</fullName>
        <ecNumber evidence="8">1.1.1.-</ecNumber>
    </submittedName>
</protein>
<keyword evidence="4 6" id="KW-0862">Zinc</keyword>
<comment type="similarity">
    <text evidence="2 6">Belongs to the zinc-containing alcohol dehydrogenase family.</text>
</comment>
<dbReference type="InterPro" id="IPR013149">
    <property type="entry name" value="ADH-like_C"/>
</dbReference>
<dbReference type="PANTHER" id="PTHR43350:SF21">
    <property type="entry name" value="S-NITROSOMYCOTHIOL REDUCTASE MSCR"/>
    <property type="match status" value="1"/>
</dbReference>
<feature type="domain" description="Enoyl reductase (ER)" evidence="7">
    <location>
        <begin position="10"/>
        <end position="377"/>
    </location>
</feature>
<dbReference type="SMART" id="SM00829">
    <property type="entry name" value="PKS_ER"/>
    <property type="match status" value="1"/>
</dbReference>
<gene>
    <name evidence="8" type="ordered locus">PSMK_20890</name>
</gene>
<sequence>MLPAPIDAHETFSALVADGRGGHAVRTIEVGPPGPGELAVDLRASGICHTDFDSLSWGHPHVMGHEGAGVVAAAGEGVTGFAPGDRVLLNWAVPCLACGACRHGHRNLCERQNPATTPPGSPTTGAAHAAATRLGGEPLERSFHLGTMSGRTVVREAAAVRIPDGHDISWGAACIIGCGVMTGFGSAVKAGEVRAGDRCVVLGCGGVGLSAVQGCRIAGASRVVAVDLFDARLEMARAFGATDTIRAERDDAGLAGVAAQVRALFAGEGADVAVECTAVPALGAAPLAMVRNGGTAVQASGIEEEITVDMRLFEWDKTYRNPLYGGCDPAVDLPRLLELHRGGKLLLEEMVSRSYALEELDEAFADMRSGAIAKGVILFGD</sequence>
<keyword evidence="5 8" id="KW-0560">Oxidoreductase</keyword>
<dbReference type="Pfam" id="PF08240">
    <property type="entry name" value="ADH_N"/>
    <property type="match status" value="1"/>
</dbReference>
<reference evidence="8 9" key="1">
    <citation type="submission" date="2012-02" db="EMBL/GenBank/DDBJ databases">
        <title>Complete genome sequence of Phycisphaera mikurensis NBRC 102666.</title>
        <authorList>
            <person name="Ankai A."/>
            <person name="Hosoyama A."/>
            <person name="Terui Y."/>
            <person name="Sekine M."/>
            <person name="Fukai R."/>
            <person name="Kato Y."/>
            <person name="Nakamura S."/>
            <person name="Yamada-Narita S."/>
            <person name="Kawakoshi A."/>
            <person name="Fukunaga Y."/>
            <person name="Yamazaki S."/>
            <person name="Fujita N."/>
        </authorList>
    </citation>
    <scope>NUCLEOTIDE SEQUENCE [LARGE SCALE GENOMIC DNA]</scope>
    <source>
        <strain evidence="9">NBRC 102666 / KCTC 22515 / FYK2301M01</strain>
    </source>
</reference>
<dbReference type="InterPro" id="IPR036291">
    <property type="entry name" value="NAD(P)-bd_dom_sf"/>
</dbReference>
<dbReference type="PROSITE" id="PS00059">
    <property type="entry name" value="ADH_ZINC"/>
    <property type="match status" value="1"/>
</dbReference>